<dbReference type="PROSITE" id="PS51257">
    <property type="entry name" value="PROKAR_LIPOPROTEIN"/>
    <property type="match status" value="1"/>
</dbReference>
<keyword evidence="1" id="KW-0472">Membrane</keyword>
<evidence type="ECO:0000256" key="1">
    <source>
        <dbReference type="SAM" id="Phobius"/>
    </source>
</evidence>
<name>A0ABW3GJ03_9PROT</name>
<feature type="transmembrane region" description="Helical" evidence="1">
    <location>
        <begin position="12"/>
        <end position="32"/>
    </location>
</feature>
<keyword evidence="1" id="KW-1133">Transmembrane helix</keyword>
<dbReference type="RefSeq" id="WP_275355452.1">
    <property type="nucleotide sequence ID" value="NZ_JBHTJW010000002.1"/>
</dbReference>
<evidence type="ECO:0000313" key="3">
    <source>
        <dbReference type="Proteomes" id="UP001597106"/>
    </source>
</evidence>
<proteinExistence type="predicted"/>
<comment type="caution">
    <text evidence="2">The sequence shown here is derived from an EMBL/GenBank/DDBJ whole genome shotgun (WGS) entry which is preliminary data.</text>
</comment>
<reference evidence="3" key="1">
    <citation type="journal article" date="2019" name="Int. J. Syst. Evol. Microbiol.">
        <title>The Global Catalogue of Microorganisms (GCM) 10K type strain sequencing project: providing services to taxonomists for standard genome sequencing and annotation.</title>
        <authorList>
            <consortium name="The Broad Institute Genomics Platform"/>
            <consortium name="The Broad Institute Genome Sequencing Center for Infectious Disease"/>
            <person name="Wu L."/>
            <person name="Ma J."/>
        </authorList>
    </citation>
    <scope>NUCLEOTIDE SEQUENCE [LARGE SCALE GENOMIC DNA]</scope>
    <source>
        <strain evidence="3">CCUG 59685</strain>
    </source>
</reference>
<gene>
    <name evidence="2" type="ORF">ACFQ1T_09555</name>
</gene>
<protein>
    <recommendedName>
        <fullName evidence="4">Lipoprotein</fullName>
    </recommendedName>
</protein>
<evidence type="ECO:0000313" key="2">
    <source>
        <dbReference type="EMBL" id="MFD0930022.1"/>
    </source>
</evidence>
<dbReference type="Proteomes" id="UP001597106">
    <property type="component" value="Unassembled WGS sequence"/>
</dbReference>
<sequence length="74" mass="8702">MNLPVKTKQYIAFVSFSFWIMAISGCTSQSWYEGVKRGAENNCRNQPPSEVDRCLENLNKKTYEEYEKERSNQK</sequence>
<keyword evidence="3" id="KW-1185">Reference proteome</keyword>
<keyword evidence="1" id="KW-0812">Transmembrane</keyword>
<accession>A0ABW3GJ03</accession>
<evidence type="ECO:0008006" key="4">
    <source>
        <dbReference type="Google" id="ProtNLM"/>
    </source>
</evidence>
<dbReference type="EMBL" id="JBHTJW010000002">
    <property type="protein sequence ID" value="MFD0930022.1"/>
    <property type="molecule type" value="Genomic_DNA"/>
</dbReference>
<organism evidence="2 3">
    <name type="scientific">Methylophilus glucosoxydans</name>
    <dbReference type="NCBI Taxonomy" id="752553"/>
    <lineage>
        <taxon>Bacteria</taxon>
        <taxon>Pseudomonadati</taxon>
        <taxon>Pseudomonadota</taxon>
        <taxon>Betaproteobacteria</taxon>
        <taxon>Nitrosomonadales</taxon>
        <taxon>Methylophilaceae</taxon>
        <taxon>Methylophilus</taxon>
    </lineage>
</organism>